<feature type="domain" description="Peptidase M12A" evidence="13">
    <location>
        <begin position="146"/>
        <end position="353"/>
    </location>
</feature>
<evidence type="ECO:0000256" key="1">
    <source>
        <dbReference type="ARBA" id="ARBA00002657"/>
    </source>
</evidence>
<dbReference type="PROSITE" id="PS51864">
    <property type="entry name" value="ASTACIN"/>
    <property type="match status" value="1"/>
</dbReference>
<evidence type="ECO:0000313" key="14">
    <source>
        <dbReference type="EMBL" id="KAF0307517.1"/>
    </source>
</evidence>
<dbReference type="OrthoDB" id="291007at2759"/>
<evidence type="ECO:0000259" key="12">
    <source>
        <dbReference type="PROSITE" id="PS51670"/>
    </source>
</evidence>
<feature type="region of interest" description="Disordered" evidence="11">
    <location>
        <begin position="63"/>
        <end position="82"/>
    </location>
</feature>
<evidence type="ECO:0000256" key="2">
    <source>
        <dbReference type="ARBA" id="ARBA00022670"/>
    </source>
</evidence>
<dbReference type="GO" id="GO:0004222">
    <property type="term" value="F:metalloendopeptidase activity"/>
    <property type="evidence" value="ECO:0007669"/>
    <property type="project" value="UniProtKB-UniRule"/>
</dbReference>
<dbReference type="GO" id="GO:0006508">
    <property type="term" value="P:proteolysis"/>
    <property type="evidence" value="ECO:0007669"/>
    <property type="project" value="UniProtKB-KW"/>
</dbReference>
<dbReference type="EC" id="3.4.24.-" evidence="10"/>
<dbReference type="InterPro" id="IPR006026">
    <property type="entry name" value="Peptidase_Metallo"/>
</dbReference>
<feature type="binding site" evidence="9">
    <location>
        <position position="259"/>
    </location>
    <ligand>
        <name>Zn(2+)</name>
        <dbReference type="ChEBI" id="CHEBI:29105"/>
        <note>catalytic</note>
    </ligand>
</feature>
<evidence type="ECO:0000256" key="9">
    <source>
        <dbReference type="PROSITE-ProRule" id="PRU01211"/>
    </source>
</evidence>
<dbReference type="PANTHER" id="PTHR10127">
    <property type="entry name" value="DISCOIDIN, CUB, EGF, LAMININ , AND ZINC METALLOPROTEASE DOMAIN CONTAINING"/>
    <property type="match status" value="1"/>
</dbReference>
<feature type="binding site" evidence="9">
    <location>
        <position position="253"/>
    </location>
    <ligand>
        <name>Zn(2+)</name>
        <dbReference type="ChEBI" id="CHEBI:29105"/>
        <note>catalytic</note>
    </ligand>
</feature>
<feature type="domain" description="ShKT" evidence="12">
    <location>
        <begin position="448"/>
        <end position="482"/>
    </location>
</feature>
<evidence type="ECO:0000256" key="11">
    <source>
        <dbReference type="SAM" id="MobiDB-lite"/>
    </source>
</evidence>
<evidence type="ECO:0000259" key="13">
    <source>
        <dbReference type="PROSITE" id="PS51864"/>
    </source>
</evidence>
<dbReference type="InterPro" id="IPR024079">
    <property type="entry name" value="MetalloPept_cat_dom_sf"/>
</dbReference>
<gene>
    <name evidence="14" type="primary">nas-15_3</name>
    <name evidence="14" type="ORF">FJT64_021162</name>
</gene>
<evidence type="ECO:0000256" key="5">
    <source>
        <dbReference type="ARBA" id="ARBA00022833"/>
    </source>
</evidence>
<feature type="disulfide bond" evidence="8">
    <location>
        <begin position="448"/>
        <end position="482"/>
    </location>
</feature>
<keyword evidence="5 9" id="KW-0862">Zinc</keyword>
<feature type="disulfide bond" evidence="8">
    <location>
        <begin position="369"/>
        <end position="403"/>
    </location>
</feature>
<dbReference type="Proteomes" id="UP000440578">
    <property type="component" value="Unassembled WGS sequence"/>
</dbReference>
<feature type="domain" description="ShKT" evidence="12">
    <location>
        <begin position="369"/>
        <end position="403"/>
    </location>
</feature>
<feature type="signal peptide" evidence="10">
    <location>
        <begin position="1"/>
        <end position="20"/>
    </location>
</feature>
<dbReference type="Gene3D" id="3.40.390.10">
    <property type="entry name" value="Collagenase (Catalytic Domain)"/>
    <property type="match status" value="1"/>
</dbReference>
<evidence type="ECO:0000256" key="6">
    <source>
        <dbReference type="ARBA" id="ARBA00023049"/>
    </source>
</evidence>
<dbReference type="GO" id="GO:0008270">
    <property type="term" value="F:zinc ion binding"/>
    <property type="evidence" value="ECO:0007669"/>
    <property type="project" value="UniProtKB-UniRule"/>
</dbReference>
<evidence type="ECO:0000256" key="7">
    <source>
        <dbReference type="ARBA" id="ARBA00023145"/>
    </source>
</evidence>
<keyword evidence="7" id="KW-0865">Zymogen</keyword>
<evidence type="ECO:0000256" key="10">
    <source>
        <dbReference type="RuleBase" id="RU361183"/>
    </source>
</evidence>
<feature type="chain" id="PRO_5025718325" description="Metalloendopeptidase" evidence="10">
    <location>
        <begin position="21"/>
        <end position="482"/>
    </location>
</feature>
<feature type="domain" description="ShKT" evidence="12">
    <location>
        <begin position="408"/>
        <end position="442"/>
    </location>
</feature>
<dbReference type="EMBL" id="VIIS01000565">
    <property type="protein sequence ID" value="KAF0307517.1"/>
    <property type="molecule type" value="Genomic_DNA"/>
</dbReference>
<comment type="caution">
    <text evidence="14">The sequence shown here is derived from an EMBL/GenBank/DDBJ whole genome shotgun (WGS) entry which is preliminary data.</text>
</comment>
<dbReference type="SUPFAM" id="SSF55486">
    <property type="entry name" value="Metalloproteases ('zincins'), catalytic domain"/>
    <property type="match status" value="1"/>
</dbReference>
<evidence type="ECO:0000256" key="3">
    <source>
        <dbReference type="ARBA" id="ARBA00022723"/>
    </source>
</evidence>
<evidence type="ECO:0000313" key="15">
    <source>
        <dbReference type="Proteomes" id="UP000440578"/>
    </source>
</evidence>
<dbReference type="SMART" id="SM00235">
    <property type="entry name" value="ZnMc"/>
    <property type="match status" value="1"/>
</dbReference>
<keyword evidence="2 9" id="KW-0645">Protease</keyword>
<comment type="function">
    <text evidence="1">Metalloprotease.</text>
</comment>
<dbReference type="PANTHER" id="PTHR10127:SF780">
    <property type="entry name" value="METALLOENDOPEPTIDASE"/>
    <property type="match status" value="1"/>
</dbReference>
<keyword evidence="10" id="KW-0732">Signal</keyword>
<dbReference type="InterPro" id="IPR001506">
    <property type="entry name" value="Peptidase_M12A"/>
</dbReference>
<keyword evidence="8" id="KW-1015">Disulfide bond</keyword>
<keyword evidence="15" id="KW-1185">Reference proteome</keyword>
<keyword evidence="6 9" id="KW-0482">Metalloprotease</keyword>
<dbReference type="InterPro" id="IPR003582">
    <property type="entry name" value="ShKT_dom"/>
</dbReference>
<evidence type="ECO:0000256" key="4">
    <source>
        <dbReference type="ARBA" id="ARBA00022801"/>
    </source>
</evidence>
<comment type="caution">
    <text evidence="8">Lacks conserved residue(s) required for the propagation of feature annotation.</text>
</comment>
<evidence type="ECO:0000256" key="8">
    <source>
        <dbReference type="PROSITE-ProRule" id="PRU01005"/>
    </source>
</evidence>
<dbReference type="Pfam" id="PF01549">
    <property type="entry name" value="ShK"/>
    <property type="match status" value="3"/>
</dbReference>
<dbReference type="PRINTS" id="PR00480">
    <property type="entry name" value="ASTACIN"/>
</dbReference>
<sequence>MRVPFRSSLLAAALVAVCGASNLTASRPPLPFDQDAVLKAAETETVPLNTLLLAISQSPRVVDTRDSQHLPPPAPHSHFGPFGQLLERDDRPSDEEVLARSEPLTPQDFKRAQFMPLLPPPLDVDNVLNSEEHFEGDIIITPSDFVTISEDSDAIEPHKLWPDGVLHYALAPQFNRNERAVIARAVMEFERHTCLRVRPLPPGDTSRHYVNVVKGRGCYSGVGRMESTQSRSQELSLGQGCIFPGVVMHEFMHAFGFWHEQSRPDRDNHVFVHTDNIRRNMLINFKKYDWDTVATRAEPYDVGSIMHYGPYAFAVNKFRPTLTALRDTRTEMGQRKRFSKIDIRKLNRLYGCDDKDVPPPDPPGGDGDCRDDSQYCPYWARRGECAKNEKYMHEHCRRSCKRCTDGTCSDLHRLCKGWSRKKQCKENPSYMLIYCRLSCKVCSEKNVCEDMHRLCNFWARTDECEKNPTFMEMYCKASCHLC</sequence>
<feature type="disulfide bond" evidence="8">
    <location>
        <begin position="408"/>
        <end position="442"/>
    </location>
</feature>
<dbReference type="CDD" id="cd04280">
    <property type="entry name" value="ZnMc_astacin_like"/>
    <property type="match status" value="1"/>
</dbReference>
<protein>
    <recommendedName>
        <fullName evidence="10">Metalloendopeptidase</fullName>
        <ecNumber evidence="10">3.4.24.-</ecNumber>
    </recommendedName>
</protein>
<dbReference type="SMART" id="SM00254">
    <property type="entry name" value="ShKT"/>
    <property type="match status" value="3"/>
</dbReference>
<keyword evidence="4 9" id="KW-0378">Hydrolase</keyword>
<comment type="cofactor">
    <cofactor evidence="9 10">
        <name>Zn(2+)</name>
        <dbReference type="ChEBI" id="CHEBI:29105"/>
    </cofactor>
    <text evidence="9 10">Binds 1 zinc ion per subunit.</text>
</comment>
<feature type="active site" evidence="9">
    <location>
        <position position="250"/>
    </location>
</feature>
<name>A0A6A4WJA8_AMPAM</name>
<dbReference type="PROSITE" id="PS51670">
    <property type="entry name" value="SHKT"/>
    <property type="match status" value="3"/>
</dbReference>
<accession>A0A6A4WJA8</accession>
<organism evidence="14 15">
    <name type="scientific">Amphibalanus amphitrite</name>
    <name type="common">Striped barnacle</name>
    <name type="synonym">Balanus amphitrite</name>
    <dbReference type="NCBI Taxonomy" id="1232801"/>
    <lineage>
        <taxon>Eukaryota</taxon>
        <taxon>Metazoa</taxon>
        <taxon>Ecdysozoa</taxon>
        <taxon>Arthropoda</taxon>
        <taxon>Crustacea</taxon>
        <taxon>Multicrustacea</taxon>
        <taxon>Cirripedia</taxon>
        <taxon>Thoracica</taxon>
        <taxon>Thoracicalcarea</taxon>
        <taxon>Balanomorpha</taxon>
        <taxon>Balanoidea</taxon>
        <taxon>Balanidae</taxon>
        <taxon>Amphibalaninae</taxon>
        <taxon>Amphibalanus</taxon>
    </lineage>
</organism>
<dbReference type="AlphaFoldDB" id="A0A6A4WJA8"/>
<reference evidence="14 15" key="1">
    <citation type="submission" date="2019-07" db="EMBL/GenBank/DDBJ databases">
        <title>Draft genome assembly of a fouling barnacle, Amphibalanus amphitrite (Darwin, 1854): The first reference genome for Thecostraca.</title>
        <authorList>
            <person name="Kim W."/>
        </authorList>
    </citation>
    <scope>NUCLEOTIDE SEQUENCE [LARGE SCALE GENOMIC DNA]</scope>
    <source>
        <strain evidence="14">SNU_AA5</strain>
        <tissue evidence="14">Soma without cirri and trophi</tissue>
    </source>
</reference>
<proteinExistence type="predicted"/>
<feature type="binding site" evidence="9">
    <location>
        <position position="249"/>
    </location>
    <ligand>
        <name>Zn(2+)</name>
        <dbReference type="ChEBI" id="CHEBI:29105"/>
        <note>catalytic</note>
    </ligand>
</feature>
<dbReference type="InterPro" id="IPR034035">
    <property type="entry name" value="Astacin-like_dom"/>
</dbReference>
<keyword evidence="3 9" id="KW-0479">Metal-binding</keyword>
<dbReference type="Pfam" id="PF01400">
    <property type="entry name" value="Astacin"/>
    <property type="match status" value="1"/>
</dbReference>